<gene>
    <name evidence="4" type="ORF">FHS55_000955</name>
</gene>
<evidence type="ECO:0000313" key="4">
    <source>
        <dbReference type="EMBL" id="MBB3770369.1"/>
    </source>
</evidence>
<dbReference type="SUPFAM" id="SSF51735">
    <property type="entry name" value="NAD(P)-binding Rossmann-fold domains"/>
    <property type="match status" value="1"/>
</dbReference>
<name>A0A839Z438_9HYPH</name>
<organism evidence="4 5">
    <name type="scientific">Ancylobacter tetraedralis</name>
    <dbReference type="NCBI Taxonomy" id="217068"/>
    <lineage>
        <taxon>Bacteria</taxon>
        <taxon>Pseudomonadati</taxon>
        <taxon>Pseudomonadota</taxon>
        <taxon>Alphaproteobacteria</taxon>
        <taxon>Hyphomicrobiales</taxon>
        <taxon>Xanthobacteraceae</taxon>
        <taxon>Ancylobacter</taxon>
    </lineage>
</organism>
<protein>
    <submittedName>
        <fullName evidence="4">Phosphoglycerate dehydrogenase-like enzyme</fullName>
    </submittedName>
</protein>
<dbReference type="InterPro" id="IPR036291">
    <property type="entry name" value="NAD(P)-bd_dom_sf"/>
</dbReference>
<dbReference type="Pfam" id="PF02826">
    <property type="entry name" value="2-Hacid_dh_C"/>
    <property type="match status" value="1"/>
</dbReference>
<dbReference type="PANTHER" id="PTHR43333">
    <property type="entry name" value="2-HACID_DH_C DOMAIN-CONTAINING PROTEIN"/>
    <property type="match status" value="1"/>
</dbReference>
<reference evidence="4 5" key="1">
    <citation type="submission" date="2020-08" db="EMBL/GenBank/DDBJ databases">
        <title>Genomic Encyclopedia of Type Strains, Phase IV (KMG-IV): sequencing the most valuable type-strain genomes for metagenomic binning, comparative biology and taxonomic classification.</title>
        <authorList>
            <person name="Goeker M."/>
        </authorList>
    </citation>
    <scope>NUCLEOTIDE SEQUENCE [LARGE SCALE GENOMIC DNA]</scope>
    <source>
        <strain evidence="4 5">DSM 5895</strain>
    </source>
</reference>
<keyword evidence="2" id="KW-0520">NAD</keyword>
<feature type="domain" description="D-isomer specific 2-hydroxyacid dehydrogenase NAD-binding" evidence="3">
    <location>
        <begin position="111"/>
        <end position="284"/>
    </location>
</feature>
<dbReference type="PANTHER" id="PTHR43333:SF1">
    <property type="entry name" value="D-ISOMER SPECIFIC 2-HYDROXYACID DEHYDROGENASE NAD-BINDING DOMAIN-CONTAINING PROTEIN"/>
    <property type="match status" value="1"/>
</dbReference>
<dbReference type="InterPro" id="IPR006140">
    <property type="entry name" value="D-isomer_DH_NAD-bd"/>
</dbReference>
<evidence type="ECO:0000259" key="3">
    <source>
        <dbReference type="Pfam" id="PF02826"/>
    </source>
</evidence>
<keyword evidence="1" id="KW-0560">Oxidoreductase</keyword>
<sequence>MRSPSVLIHSDEAAIGREILARDHPGLPVAICDSYAGLAEAIRASEAEVVYSTRFMRGEPFPRAALLGSAGVRWISVGGSGTDHLHSWDPARVTVTNAAGVAADLMAEYILGMMLSFSLGLPALARAQHARTWASHQPEPIQGRTLLVLGMGGTGQALAQRAKAMGMKVLGVRARPAPAASFDEVHAAADLPALWGRADYIACCLPLTAATRALVDAAAFAAMRATAVLIDVSRGGVVDEGALLAALDGGRLRGAALDVFLTEPLPPGHPFWTHEKVLVTPHCSSADAQWSARSFERFSRNLAAYRRGEGLANVVDPQRGY</sequence>
<dbReference type="EMBL" id="JACICD010000001">
    <property type="protein sequence ID" value="MBB3770369.1"/>
    <property type="molecule type" value="Genomic_DNA"/>
</dbReference>
<accession>A0A839Z438</accession>
<evidence type="ECO:0000256" key="1">
    <source>
        <dbReference type="ARBA" id="ARBA00023002"/>
    </source>
</evidence>
<proteinExistence type="predicted"/>
<dbReference type="CDD" id="cd05300">
    <property type="entry name" value="2-Hacid_dh_1"/>
    <property type="match status" value="1"/>
</dbReference>
<evidence type="ECO:0000256" key="2">
    <source>
        <dbReference type="ARBA" id="ARBA00023027"/>
    </source>
</evidence>
<dbReference type="Proteomes" id="UP000533469">
    <property type="component" value="Unassembled WGS sequence"/>
</dbReference>
<comment type="caution">
    <text evidence="4">The sequence shown here is derived from an EMBL/GenBank/DDBJ whole genome shotgun (WGS) entry which is preliminary data.</text>
</comment>
<dbReference type="SUPFAM" id="SSF52283">
    <property type="entry name" value="Formate/glycerate dehydrogenase catalytic domain-like"/>
    <property type="match status" value="1"/>
</dbReference>
<dbReference type="GO" id="GO:0016491">
    <property type="term" value="F:oxidoreductase activity"/>
    <property type="evidence" value="ECO:0007669"/>
    <property type="project" value="UniProtKB-KW"/>
</dbReference>
<dbReference type="RefSeq" id="WP_183188471.1">
    <property type="nucleotide sequence ID" value="NZ_JACICD010000001.1"/>
</dbReference>
<evidence type="ECO:0000313" key="5">
    <source>
        <dbReference type="Proteomes" id="UP000533469"/>
    </source>
</evidence>
<dbReference type="AlphaFoldDB" id="A0A839Z438"/>
<dbReference type="GO" id="GO:0051287">
    <property type="term" value="F:NAD binding"/>
    <property type="evidence" value="ECO:0007669"/>
    <property type="project" value="InterPro"/>
</dbReference>
<dbReference type="Gene3D" id="3.40.50.720">
    <property type="entry name" value="NAD(P)-binding Rossmann-like Domain"/>
    <property type="match status" value="2"/>
</dbReference>
<keyword evidence="5" id="KW-1185">Reference proteome</keyword>